<dbReference type="Proteomes" id="UP000198504">
    <property type="component" value="Unassembled WGS sequence"/>
</dbReference>
<accession>A0A1H9ICZ2</accession>
<dbReference type="Pfam" id="PF05721">
    <property type="entry name" value="PhyH"/>
    <property type="match status" value="1"/>
</dbReference>
<sequence length="320" mass="35172">MTATAPRTRTAPSSNPTVELVDSSALLGDPAALLARAADDGYLFFRGLLRRERVLDVRRQIMQVVADHGWLVPGTDPMDGIADVEAFDRVDPVEAAFCGTGVPLGAYQEIYRLQDFHALGHDRALLDLYDGLLGGNVIRQPLSIARVMVPGSKAAPTPAHQDFIHIQGSKDVWTAWFPLGDCPVELGALTVLVGSHADGLLTYHASRGAGELEAAICDSGRAWGVADFAAGDVLTFNSLTVHKGMPNQLGERVRLSVDMRYQRADEPITRGSISPHCDILIWDEVYEGWTDPGLQHYWADRGLRLVDWHEELRWQKNKIC</sequence>
<keyword evidence="1" id="KW-0223">Dioxygenase</keyword>
<evidence type="ECO:0000313" key="2">
    <source>
        <dbReference type="Proteomes" id="UP000198504"/>
    </source>
</evidence>
<keyword evidence="1" id="KW-0560">Oxidoreductase</keyword>
<keyword evidence="2" id="KW-1185">Reference proteome</keyword>
<dbReference type="PANTHER" id="PTHR40128:SF1">
    <property type="entry name" value="PHYTANOYL-COA HYDROXYLASE"/>
    <property type="match status" value="1"/>
</dbReference>
<protein>
    <submittedName>
        <fullName evidence="1">Phytanoyl-CoA dioxygenase (PhyH)</fullName>
    </submittedName>
</protein>
<name>A0A1H9ICZ2_9ACTN</name>
<evidence type="ECO:0000313" key="1">
    <source>
        <dbReference type="EMBL" id="SEQ72398.1"/>
    </source>
</evidence>
<dbReference type="STRING" id="1036181.SAMN05421756_105191"/>
<dbReference type="AlphaFoldDB" id="A0A1H9ICZ2"/>
<dbReference type="OrthoDB" id="183023at2"/>
<dbReference type="InterPro" id="IPR008775">
    <property type="entry name" value="Phytyl_CoA_dOase-like"/>
</dbReference>
<proteinExistence type="predicted"/>
<dbReference type="SUPFAM" id="SSF51197">
    <property type="entry name" value="Clavaminate synthase-like"/>
    <property type="match status" value="1"/>
</dbReference>
<gene>
    <name evidence="1" type="ORF">SAMN05421756_105191</name>
</gene>
<reference evidence="2" key="1">
    <citation type="submission" date="2016-10" db="EMBL/GenBank/DDBJ databases">
        <authorList>
            <person name="Varghese N."/>
            <person name="Submissions S."/>
        </authorList>
    </citation>
    <scope>NUCLEOTIDE SEQUENCE [LARGE SCALE GENOMIC DNA]</scope>
    <source>
        <strain evidence="2">CGMCC 4.6856</strain>
    </source>
</reference>
<organism evidence="1 2">
    <name type="scientific">Microlunatus flavus</name>
    <dbReference type="NCBI Taxonomy" id="1036181"/>
    <lineage>
        <taxon>Bacteria</taxon>
        <taxon>Bacillati</taxon>
        <taxon>Actinomycetota</taxon>
        <taxon>Actinomycetes</taxon>
        <taxon>Propionibacteriales</taxon>
        <taxon>Propionibacteriaceae</taxon>
        <taxon>Microlunatus</taxon>
    </lineage>
</organism>
<dbReference type="RefSeq" id="WP_091181307.1">
    <property type="nucleotide sequence ID" value="NZ_FOFA01000005.1"/>
</dbReference>
<dbReference type="Gene3D" id="2.60.120.620">
    <property type="entry name" value="q2cbj1_9rhob like domain"/>
    <property type="match status" value="1"/>
</dbReference>
<dbReference type="GO" id="GO:0016706">
    <property type="term" value="F:2-oxoglutarate-dependent dioxygenase activity"/>
    <property type="evidence" value="ECO:0007669"/>
    <property type="project" value="UniProtKB-ARBA"/>
</dbReference>
<dbReference type="EMBL" id="FOFA01000005">
    <property type="protein sequence ID" value="SEQ72398.1"/>
    <property type="molecule type" value="Genomic_DNA"/>
</dbReference>
<dbReference type="PANTHER" id="PTHR40128">
    <property type="entry name" value="EXPRESSED PROTEIN"/>
    <property type="match status" value="1"/>
</dbReference>